<evidence type="ECO:0000313" key="1">
    <source>
        <dbReference type="EMBL" id="CAH2042991.1"/>
    </source>
</evidence>
<reference evidence="1" key="1">
    <citation type="submission" date="2022-03" db="EMBL/GenBank/DDBJ databases">
        <authorList>
            <person name="Martin H S."/>
        </authorList>
    </citation>
    <scope>NUCLEOTIDE SEQUENCE</scope>
</reference>
<feature type="non-terminal residue" evidence="1">
    <location>
        <position position="120"/>
    </location>
</feature>
<accession>A0ABN8I0Z0</accession>
<sequence length="120" mass="12783">MGMADHILLTEVSISAACRVGRHGRSVMGRRWSSAYKLPHAAGTRTRIGDALNKQEAKNRIVTLAGRHSTDGPGAKSAEEVLACAEGGGRALTANECECAAARARRRRRTTVTITNRGAK</sequence>
<proteinExistence type="predicted"/>
<dbReference type="Proteomes" id="UP000837857">
    <property type="component" value="Chromosome 15"/>
</dbReference>
<evidence type="ECO:0000313" key="2">
    <source>
        <dbReference type="Proteomes" id="UP000837857"/>
    </source>
</evidence>
<keyword evidence="2" id="KW-1185">Reference proteome</keyword>
<organism evidence="1 2">
    <name type="scientific">Iphiclides podalirius</name>
    <name type="common">scarce swallowtail</name>
    <dbReference type="NCBI Taxonomy" id="110791"/>
    <lineage>
        <taxon>Eukaryota</taxon>
        <taxon>Metazoa</taxon>
        <taxon>Ecdysozoa</taxon>
        <taxon>Arthropoda</taxon>
        <taxon>Hexapoda</taxon>
        <taxon>Insecta</taxon>
        <taxon>Pterygota</taxon>
        <taxon>Neoptera</taxon>
        <taxon>Endopterygota</taxon>
        <taxon>Lepidoptera</taxon>
        <taxon>Glossata</taxon>
        <taxon>Ditrysia</taxon>
        <taxon>Papilionoidea</taxon>
        <taxon>Papilionidae</taxon>
        <taxon>Papilioninae</taxon>
        <taxon>Iphiclides</taxon>
    </lineage>
</organism>
<name>A0ABN8I0Z0_9NEOP</name>
<gene>
    <name evidence="1" type="ORF">IPOD504_LOCUS4092</name>
</gene>
<dbReference type="EMBL" id="OW152827">
    <property type="protein sequence ID" value="CAH2042991.1"/>
    <property type="molecule type" value="Genomic_DNA"/>
</dbReference>
<protein>
    <submittedName>
        <fullName evidence="1">Uncharacterized protein</fullName>
    </submittedName>
</protein>